<dbReference type="InterPro" id="IPR018171">
    <property type="entry name" value="Pept_tRNA_hydro_CS"/>
</dbReference>
<dbReference type="PROSITE" id="PS01195">
    <property type="entry name" value="PEPT_TRNA_HYDROL_1"/>
    <property type="match status" value="1"/>
</dbReference>
<evidence type="ECO:0000256" key="10">
    <source>
        <dbReference type="RuleBase" id="RU004320"/>
    </source>
</evidence>
<keyword evidence="4 8" id="KW-0694">RNA-binding</keyword>
<dbReference type="CDD" id="cd00462">
    <property type="entry name" value="PTH"/>
    <property type="match status" value="1"/>
</dbReference>
<feature type="site" description="Stabilizes the basic form of H active site to accept a proton" evidence="8">
    <location>
        <position position="90"/>
    </location>
</feature>
<keyword evidence="8" id="KW-0963">Cytoplasm</keyword>
<dbReference type="RefSeq" id="WP_288184827.1">
    <property type="nucleotide sequence ID" value="NZ_LT608335.1"/>
</dbReference>
<reference evidence="11" key="1">
    <citation type="submission" date="2016-08" db="EMBL/GenBank/DDBJ databases">
        <authorList>
            <person name="Seilhamer J.J."/>
        </authorList>
    </citation>
    <scope>NUCLEOTIDE SEQUENCE</scope>
    <source>
        <strain evidence="11">86</strain>
    </source>
</reference>
<organism evidence="11">
    <name type="scientific">uncultured Sporomusa sp</name>
    <dbReference type="NCBI Taxonomy" id="307249"/>
    <lineage>
        <taxon>Bacteria</taxon>
        <taxon>Bacillati</taxon>
        <taxon>Bacillota</taxon>
        <taxon>Negativicutes</taxon>
        <taxon>Selenomonadales</taxon>
        <taxon>Sporomusaceae</taxon>
        <taxon>Sporomusa</taxon>
        <taxon>environmental samples</taxon>
    </lineage>
</organism>
<dbReference type="EMBL" id="FMJE01000004">
    <property type="protein sequence ID" value="SCM82055.1"/>
    <property type="molecule type" value="Genomic_DNA"/>
</dbReference>
<evidence type="ECO:0000256" key="4">
    <source>
        <dbReference type="ARBA" id="ARBA00022884"/>
    </source>
</evidence>
<proteinExistence type="inferred from homology"/>
<keyword evidence="2 8" id="KW-0820">tRNA-binding</keyword>
<dbReference type="GO" id="GO:0072344">
    <property type="term" value="P:rescue of stalled ribosome"/>
    <property type="evidence" value="ECO:0007669"/>
    <property type="project" value="UniProtKB-UniRule"/>
</dbReference>
<dbReference type="Gene3D" id="3.40.50.1470">
    <property type="entry name" value="Peptidyl-tRNA hydrolase"/>
    <property type="match status" value="1"/>
</dbReference>
<dbReference type="HAMAP" id="MF_00083">
    <property type="entry name" value="Pept_tRNA_hydro_bact"/>
    <property type="match status" value="1"/>
</dbReference>
<dbReference type="InterPro" id="IPR001328">
    <property type="entry name" value="Pept_tRNA_hydro"/>
</dbReference>
<dbReference type="GO" id="GO:0005737">
    <property type="term" value="C:cytoplasm"/>
    <property type="evidence" value="ECO:0007669"/>
    <property type="project" value="UniProtKB-SubCell"/>
</dbReference>
<evidence type="ECO:0000256" key="2">
    <source>
        <dbReference type="ARBA" id="ARBA00022555"/>
    </source>
</evidence>
<name>A0A212LWU0_9FIRM</name>
<dbReference type="PANTHER" id="PTHR17224:SF1">
    <property type="entry name" value="PEPTIDYL-TRNA HYDROLASE"/>
    <property type="match status" value="1"/>
</dbReference>
<comment type="similarity">
    <text evidence="5 8 10">Belongs to the PTH family.</text>
</comment>
<keyword evidence="3 8" id="KW-0378">Hydrolase</keyword>
<evidence type="ECO:0000313" key="11">
    <source>
        <dbReference type="EMBL" id="SCM82055.1"/>
    </source>
</evidence>
<feature type="binding site" evidence="8">
    <location>
        <position position="63"/>
    </location>
    <ligand>
        <name>tRNA</name>
        <dbReference type="ChEBI" id="CHEBI:17843"/>
    </ligand>
</feature>
<evidence type="ECO:0000256" key="9">
    <source>
        <dbReference type="RuleBase" id="RU000673"/>
    </source>
</evidence>
<dbReference type="GO" id="GO:0006515">
    <property type="term" value="P:protein quality control for misfolded or incompletely synthesized proteins"/>
    <property type="evidence" value="ECO:0007669"/>
    <property type="project" value="UniProtKB-UniRule"/>
</dbReference>
<feature type="active site" description="Proton acceptor" evidence="8">
    <location>
        <position position="19"/>
    </location>
</feature>
<feature type="site" description="Discriminates between blocked and unblocked aminoacyl-tRNA" evidence="8">
    <location>
        <position position="9"/>
    </location>
</feature>
<accession>A0A212LWU0</accession>
<comment type="caution">
    <text evidence="8">Lacks conserved residue(s) required for the propagation of feature annotation.</text>
</comment>
<evidence type="ECO:0000256" key="1">
    <source>
        <dbReference type="ARBA" id="ARBA00013260"/>
    </source>
</evidence>
<sequence length="186" mass="20653">MKIVVGLGNPGQEYSATRHNIGFMAVDKLAERWAVTAWRERYNAQVAEYRGTETVLLVKPQTFMNLSGRAIVPLAAFYKVAYEDIIVIYDDLDLPVGRLRLRLKGGSGGHRGIESLLYESGKDDFSRVRIGIGRPPQGWETANYVLGRFSPEEVPVIKEALGQTADAVECIIKEGFSKAMNTFNKG</sequence>
<comment type="function">
    <text evidence="8">Catalyzes the release of premature peptidyl moieties from peptidyl-tRNA molecules trapped in stalled 50S ribosomal subunits, and thus maintains levels of free tRNAs and 50S ribosomes.</text>
</comment>
<comment type="catalytic activity">
    <reaction evidence="6 8 9">
        <text>an N-acyl-L-alpha-aminoacyl-tRNA + H2O = an N-acyl-L-amino acid + a tRNA + H(+)</text>
        <dbReference type="Rhea" id="RHEA:54448"/>
        <dbReference type="Rhea" id="RHEA-COMP:10123"/>
        <dbReference type="Rhea" id="RHEA-COMP:13883"/>
        <dbReference type="ChEBI" id="CHEBI:15377"/>
        <dbReference type="ChEBI" id="CHEBI:15378"/>
        <dbReference type="ChEBI" id="CHEBI:59874"/>
        <dbReference type="ChEBI" id="CHEBI:78442"/>
        <dbReference type="ChEBI" id="CHEBI:138191"/>
        <dbReference type="EC" id="3.1.1.29"/>
    </reaction>
</comment>
<comment type="function">
    <text evidence="8">Hydrolyzes ribosome-free peptidyl-tRNAs (with 1 or more amino acids incorporated), which drop off the ribosome during protein synthesis, or as a result of ribosome stalling.</text>
</comment>
<comment type="subcellular location">
    <subcellularLocation>
        <location evidence="8">Cytoplasm</location>
    </subcellularLocation>
</comment>
<dbReference type="FunFam" id="3.40.50.1470:FF:000001">
    <property type="entry name" value="Peptidyl-tRNA hydrolase"/>
    <property type="match status" value="1"/>
</dbReference>
<comment type="subunit">
    <text evidence="8">Monomer.</text>
</comment>
<dbReference type="Pfam" id="PF01195">
    <property type="entry name" value="Pept_tRNA_hydro"/>
    <property type="match status" value="1"/>
</dbReference>
<dbReference type="AlphaFoldDB" id="A0A212LWU0"/>
<evidence type="ECO:0000256" key="3">
    <source>
        <dbReference type="ARBA" id="ARBA00022801"/>
    </source>
</evidence>
<gene>
    <name evidence="8 11" type="primary">pth</name>
    <name evidence="11" type="ORF">KL86SPO_40540</name>
</gene>
<protein>
    <recommendedName>
        <fullName evidence="7 8">Peptidyl-tRNA hydrolase</fullName>
        <shortName evidence="8">Pth</shortName>
        <ecNumber evidence="1 8">3.1.1.29</ecNumber>
    </recommendedName>
</protein>
<feature type="binding site" evidence="8">
    <location>
        <position position="65"/>
    </location>
    <ligand>
        <name>tRNA</name>
        <dbReference type="ChEBI" id="CHEBI:17843"/>
    </ligand>
</feature>
<dbReference type="NCBIfam" id="TIGR00447">
    <property type="entry name" value="pth"/>
    <property type="match status" value="1"/>
</dbReference>
<evidence type="ECO:0000256" key="8">
    <source>
        <dbReference type="HAMAP-Rule" id="MF_00083"/>
    </source>
</evidence>
<dbReference type="PANTHER" id="PTHR17224">
    <property type="entry name" value="PEPTIDYL-TRNA HYDROLASE"/>
    <property type="match status" value="1"/>
</dbReference>
<evidence type="ECO:0000256" key="6">
    <source>
        <dbReference type="ARBA" id="ARBA00048707"/>
    </source>
</evidence>
<dbReference type="GO" id="GO:0004045">
    <property type="term" value="F:peptidyl-tRNA hydrolase activity"/>
    <property type="evidence" value="ECO:0007669"/>
    <property type="project" value="UniProtKB-UniRule"/>
</dbReference>
<dbReference type="GO" id="GO:0000049">
    <property type="term" value="F:tRNA binding"/>
    <property type="evidence" value="ECO:0007669"/>
    <property type="project" value="UniProtKB-UniRule"/>
</dbReference>
<dbReference type="InterPro" id="IPR036416">
    <property type="entry name" value="Pept_tRNA_hydro_sf"/>
</dbReference>
<feature type="binding site" evidence="8">
    <location>
        <position position="14"/>
    </location>
    <ligand>
        <name>tRNA</name>
        <dbReference type="ChEBI" id="CHEBI:17843"/>
    </ligand>
</feature>
<dbReference type="SUPFAM" id="SSF53178">
    <property type="entry name" value="Peptidyl-tRNA hydrolase-like"/>
    <property type="match status" value="1"/>
</dbReference>
<evidence type="ECO:0000256" key="7">
    <source>
        <dbReference type="ARBA" id="ARBA00050038"/>
    </source>
</evidence>
<evidence type="ECO:0000256" key="5">
    <source>
        <dbReference type="ARBA" id="ARBA00038063"/>
    </source>
</evidence>
<dbReference type="EC" id="3.1.1.29" evidence="1 8"/>